<name>A0A2P2LQZ8_RHIMU</name>
<evidence type="ECO:0000313" key="1">
    <source>
        <dbReference type="EMBL" id="MBX20385.1"/>
    </source>
</evidence>
<protein>
    <submittedName>
        <fullName evidence="1">Uncharacterized protein</fullName>
    </submittedName>
</protein>
<proteinExistence type="predicted"/>
<accession>A0A2P2LQZ8</accession>
<reference evidence="1" key="1">
    <citation type="submission" date="2018-02" db="EMBL/GenBank/DDBJ databases">
        <title>Rhizophora mucronata_Transcriptome.</title>
        <authorList>
            <person name="Meera S.P."/>
            <person name="Sreeshan A."/>
            <person name="Augustine A."/>
        </authorList>
    </citation>
    <scope>NUCLEOTIDE SEQUENCE</scope>
    <source>
        <tissue evidence="1">Leaf</tissue>
    </source>
</reference>
<organism evidence="1">
    <name type="scientific">Rhizophora mucronata</name>
    <name type="common">Asiatic mangrove</name>
    <dbReference type="NCBI Taxonomy" id="61149"/>
    <lineage>
        <taxon>Eukaryota</taxon>
        <taxon>Viridiplantae</taxon>
        <taxon>Streptophyta</taxon>
        <taxon>Embryophyta</taxon>
        <taxon>Tracheophyta</taxon>
        <taxon>Spermatophyta</taxon>
        <taxon>Magnoliopsida</taxon>
        <taxon>eudicotyledons</taxon>
        <taxon>Gunneridae</taxon>
        <taxon>Pentapetalae</taxon>
        <taxon>rosids</taxon>
        <taxon>fabids</taxon>
        <taxon>Malpighiales</taxon>
        <taxon>Rhizophoraceae</taxon>
        <taxon>Rhizophora</taxon>
    </lineage>
</organism>
<sequence length="23" mass="2786">MEAYCLGTCLVWLRRYSDFVCEK</sequence>
<dbReference type="EMBL" id="GGEC01039901">
    <property type="protein sequence ID" value="MBX20385.1"/>
    <property type="molecule type" value="Transcribed_RNA"/>
</dbReference>
<dbReference type="AlphaFoldDB" id="A0A2P2LQZ8"/>